<dbReference type="AlphaFoldDB" id="A0A1B7XQL1"/>
<accession>A0A1B7XQL1</accession>
<dbReference type="EMBL" id="LTAN01000012">
    <property type="protein sequence ID" value="OBR02047.1"/>
    <property type="molecule type" value="Genomic_DNA"/>
</dbReference>
<protein>
    <submittedName>
        <fullName evidence="1">Uncharacterized protein</fullName>
    </submittedName>
</protein>
<dbReference type="VEuPathDB" id="FungiDB:CH63R_14619"/>
<reference evidence="2" key="1">
    <citation type="journal article" date="2017" name="BMC Genomics">
        <title>Gapless genome assembly of Colletotrichum higginsianum reveals chromosome structure and association of transposable elements with secondary metabolite gene clusters.</title>
        <authorList>
            <person name="Dallery J.-F."/>
            <person name="Lapalu N."/>
            <person name="Zampounis A."/>
            <person name="Pigne S."/>
            <person name="Luyten I."/>
            <person name="Amselem J."/>
            <person name="Wittenberg A.H.J."/>
            <person name="Zhou S."/>
            <person name="de Queiroz M.V."/>
            <person name="Robin G.P."/>
            <person name="Auger A."/>
            <person name="Hainaut M."/>
            <person name="Henrissat B."/>
            <person name="Kim K.-T."/>
            <person name="Lee Y.-H."/>
            <person name="Lespinet O."/>
            <person name="Schwartz D.C."/>
            <person name="Thon M.R."/>
            <person name="O'Connell R.J."/>
        </authorList>
    </citation>
    <scope>NUCLEOTIDE SEQUENCE [LARGE SCALE GENOMIC DNA]</scope>
    <source>
        <strain evidence="2">IMI 349063</strain>
    </source>
</reference>
<organism evidence="1 2">
    <name type="scientific">Colletotrichum higginsianum (strain IMI 349063)</name>
    <name type="common">Crucifer anthracnose fungus</name>
    <dbReference type="NCBI Taxonomy" id="759273"/>
    <lineage>
        <taxon>Eukaryota</taxon>
        <taxon>Fungi</taxon>
        <taxon>Dikarya</taxon>
        <taxon>Ascomycota</taxon>
        <taxon>Pezizomycotina</taxon>
        <taxon>Sordariomycetes</taxon>
        <taxon>Hypocreomycetidae</taxon>
        <taxon>Glomerellales</taxon>
        <taxon>Glomerellaceae</taxon>
        <taxon>Colletotrichum</taxon>
        <taxon>Colletotrichum destructivum species complex</taxon>
    </lineage>
</organism>
<evidence type="ECO:0000313" key="1">
    <source>
        <dbReference type="EMBL" id="OBR02047.1"/>
    </source>
</evidence>
<dbReference type="KEGG" id="chig:CH63R_14619"/>
<proteinExistence type="predicted"/>
<sequence>MVSPTALPMKPSSPLSRAPSILRLDIARRLIHPTDLTTFLPPEKDSILVPAAFKGHLNLLQRLADQVPLLSPAFDMACGILLSNQFVVAWRCSSGSHPIPHHRDPFTGGVTIKDLWASRVRPV</sequence>
<keyword evidence="2" id="KW-1185">Reference proteome</keyword>
<comment type="caution">
    <text evidence="1">The sequence shown here is derived from an EMBL/GenBank/DDBJ whole genome shotgun (WGS) entry which is preliminary data.</text>
</comment>
<dbReference type="GeneID" id="28873700"/>
<dbReference type="RefSeq" id="XP_018150565.1">
    <property type="nucleotide sequence ID" value="XM_018309593.1"/>
</dbReference>
<name>A0A1B7XQL1_COLHI</name>
<dbReference type="Proteomes" id="UP000092177">
    <property type="component" value="Chromosome 12"/>
</dbReference>
<evidence type="ECO:0000313" key="2">
    <source>
        <dbReference type="Proteomes" id="UP000092177"/>
    </source>
</evidence>
<gene>
    <name evidence="1" type="ORF">CH63R_14619</name>
</gene>